<keyword evidence="6" id="KW-1185">Reference proteome</keyword>
<dbReference type="Pfam" id="PF08158">
    <property type="entry name" value="SDA1_HEAT"/>
    <property type="match status" value="1"/>
</dbReference>
<evidence type="ECO:0000313" key="6">
    <source>
        <dbReference type="Proteomes" id="UP001642360"/>
    </source>
</evidence>
<feature type="compositionally biased region" description="Basic residues" evidence="2">
    <location>
        <begin position="401"/>
        <end position="418"/>
    </location>
</feature>
<keyword evidence="1" id="KW-0690">Ribosome biogenesis</keyword>
<feature type="domain" description="SDA1 C-terminal" evidence="4">
    <location>
        <begin position="394"/>
        <end position="439"/>
    </location>
</feature>
<sequence length="441" mass="49434">MKIDPEGYQTELSLLYNQFKSSLELFQQQAALNFTSISGISTDSTVAKDLGDRAMFLSHMTPFYPEQLANFPTELADFLRSSGRSLPSGLRCHIAQALILLINRKVCPSLLIKKDRGRPIDPKARPKAFGEVNVASNVPDVELLQQNDGSDDDTNDHGYGSSSDDDNHNDEDVDAVEKDDNSIDDGWDGDHAFEYESDSSDDDDLQNDQNISAGCEDDDMQKVEVSEDEDANDWTDDEDDASDEDDDDEEEHGQINGSPTNCDKNEFKEKKRKFSDFDGQLNAANKSLRALKKLAGAKMNPGPSDTTDGILSNEDFQKIKELKAKKEARITLNQHGFKIPSSDNLSVKRVDAAKLEVNIRKKMSKDEKLALIRAGREERGKYQARTAVKQKKTGGLSNRQKEHKKAMPLAAKRAKVTRSRQEKKIKQQRSGKQFRGRKAWK</sequence>
<feature type="compositionally biased region" description="Acidic residues" evidence="2">
    <location>
        <begin position="226"/>
        <end position="251"/>
    </location>
</feature>
<evidence type="ECO:0000259" key="4">
    <source>
        <dbReference type="Pfam" id="PF21638"/>
    </source>
</evidence>
<reference evidence="5 6" key="1">
    <citation type="submission" date="2024-02" db="EMBL/GenBank/DDBJ databases">
        <authorList>
            <person name="Vignale AGUSTIN F."/>
            <person name="Sosa J E."/>
            <person name="Modenutti C."/>
        </authorList>
    </citation>
    <scope>NUCLEOTIDE SEQUENCE [LARGE SCALE GENOMIC DNA]</scope>
</reference>
<organism evidence="5 6">
    <name type="scientific">Ilex paraguariensis</name>
    <name type="common">yerba mate</name>
    <dbReference type="NCBI Taxonomy" id="185542"/>
    <lineage>
        <taxon>Eukaryota</taxon>
        <taxon>Viridiplantae</taxon>
        <taxon>Streptophyta</taxon>
        <taxon>Embryophyta</taxon>
        <taxon>Tracheophyta</taxon>
        <taxon>Spermatophyta</taxon>
        <taxon>Magnoliopsida</taxon>
        <taxon>eudicotyledons</taxon>
        <taxon>Gunneridae</taxon>
        <taxon>Pentapetalae</taxon>
        <taxon>asterids</taxon>
        <taxon>campanulids</taxon>
        <taxon>Aquifoliales</taxon>
        <taxon>Aquifoliaceae</taxon>
        <taxon>Ilex</taxon>
    </lineage>
</organism>
<dbReference type="AlphaFoldDB" id="A0ABC8UHL2"/>
<dbReference type="InterPro" id="IPR027312">
    <property type="entry name" value="Sda1"/>
</dbReference>
<dbReference type="InterPro" id="IPR012977">
    <property type="entry name" value="SDA1_N"/>
</dbReference>
<comment type="caution">
    <text evidence="5">The sequence shown here is derived from an EMBL/GenBank/DDBJ whole genome shotgun (WGS) entry which is preliminary data.</text>
</comment>
<evidence type="ECO:0000256" key="1">
    <source>
        <dbReference type="RuleBase" id="RU365057"/>
    </source>
</evidence>
<dbReference type="Pfam" id="PF21638">
    <property type="entry name" value="SDA1_C"/>
    <property type="match status" value="1"/>
</dbReference>
<gene>
    <name evidence="5" type="ORF">ILEXP_LOCUS50527</name>
</gene>
<proteinExistence type="inferred from homology"/>
<feature type="compositionally biased region" description="Basic residues" evidence="2">
    <location>
        <begin position="426"/>
        <end position="441"/>
    </location>
</feature>
<feature type="compositionally biased region" description="Acidic residues" evidence="2">
    <location>
        <begin position="195"/>
        <end position="206"/>
    </location>
</feature>
<evidence type="ECO:0000259" key="3">
    <source>
        <dbReference type="Pfam" id="PF08158"/>
    </source>
</evidence>
<dbReference type="GO" id="GO:0000055">
    <property type="term" value="P:ribosomal large subunit export from nucleus"/>
    <property type="evidence" value="ECO:0007669"/>
    <property type="project" value="UniProtKB-UniRule"/>
</dbReference>
<feature type="compositionally biased region" description="Acidic residues" evidence="2">
    <location>
        <begin position="163"/>
        <end position="174"/>
    </location>
</feature>
<keyword evidence="1" id="KW-0653">Protein transport</keyword>
<comment type="subcellular location">
    <subcellularLocation>
        <location evidence="1">Nucleus</location>
        <location evidence="1">Nucleolus</location>
    </subcellularLocation>
</comment>
<keyword evidence="1" id="KW-0539">Nucleus</keyword>
<accession>A0ABC8UHL2</accession>
<evidence type="ECO:0000256" key="2">
    <source>
        <dbReference type="SAM" id="MobiDB-lite"/>
    </source>
</evidence>
<name>A0ABC8UHL2_9AQUA</name>
<evidence type="ECO:0000313" key="5">
    <source>
        <dbReference type="EMBL" id="CAK9180519.1"/>
    </source>
</evidence>
<dbReference type="PANTHER" id="PTHR12730">
    <property type="entry name" value="HSDA/SDA1-RELATED"/>
    <property type="match status" value="1"/>
</dbReference>
<dbReference type="EMBL" id="CAUOFW020007747">
    <property type="protein sequence ID" value="CAK9180519.1"/>
    <property type="molecule type" value="Genomic_DNA"/>
</dbReference>
<dbReference type="GO" id="GO:0015031">
    <property type="term" value="P:protein transport"/>
    <property type="evidence" value="ECO:0007669"/>
    <property type="project" value="UniProtKB-KW"/>
</dbReference>
<feature type="region of interest" description="Disordered" evidence="2">
    <location>
        <begin position="134"/>
        <end position="267"/>
    </location>
</feature>
<protein>
    <recommendedName>
        <fullName evidence="1">Protein SDA1</fullName>
    </recommendedName>
</protein>
<dbReference type="InterPro" id="IPR048292">
    <property type="entry name" value="SDA1_C"/>
</dbReference>
<feature type="region of interest" description="Disordered" evidence="2">
    <location>
        <begin position="379"/>
        <end position="441"/>
    </location>
</feature>
<keyword evidence="1" id="KW-0813">Transport</keyword>
<dbReference type="Proteomes" id="UP001642360">
    <property type="component" value="Unassembled WGS sequence"/>
</dbReference>
<dbReference type="GO" id="GO:0005730">
    <property type="term" value="C:nucleolus"/>
    <property type="evidence" value="ECO:0007669"/>
    <property type="project" value="UniProtKB-SubCell"/>
</dbReference>
<dbReference type="GO" id="GO:0042273">
    <property type="term" value="P:ribosomal large subunit biogenesis"/>
    <property type="evidence" value="ECO:0007669"/>
    <property type="project" value="UniProtKB-UniRule"/>
</dbReference>
<dbReference type="PANTHER" id="PTHR12730:SF0">
    <property type="entry name" value="PROTEIN SDA1 HOMOLOG"/>
    <property type="match status" value="1"/>
</dbReference>
<feature type="domain" description="SDA1 N-terminal" evidence="3">
    <location>
        <begin position="56"/>
        <end position="108"/>
    </location>
</feature>
<comment type="function">
    <text evidence="1">Required for 60S pre-ribosomal subunits export to the cytoplasm.</text>
</comment>
<comment type="similarity">
    <text evidence="1">Belongs to the SDA1 family.</text>
</comment>